<gene>
    <name evidence="2" type="ORF">NLK58_02200</name>
</gene>
<dbReference type="SMART" id="SM00347">
    <property type="entry name" value="HTH_MARR"/>
    <property type="match status" value="1"/>
</dbReference>
<feature type="domain" description="HTH marR-type" evidence="1">
    <location>
        <begin position="5"/>
        <end position="138"/>
    </location>
</feature>
<dbReference type="PANTHER" id="PTHR33164">
    <property type="entry name" value="TRANSCRIPTIONAL REGULATOR, MARR FAMILY"/>
    <property type="match status" value="1"/>
</dbReference>
<dbReference type="InterPro" id="IPR039422">
    <property type="entry name" value="MarR/SlyA-like"/>
</dbReference>
<proteinExistence type="predicted"/>
<evidence type="ECO:0000313" key="2">
    <source>
        <dbReference type="EMBL" id="WZF89048.1"/>
    </source>
</evidence>
<dbReference type="InterPro" id="IPR000835">
    <property type="entry name" value="HTH_MarR-typ"/>
</dbReference>
<dbReference type="RefSeq" id="WP_117617056.1">
    <property type="nucleotide sequence ID" value="NZ_CP101118.1"/>
</dbReference>
<dbReference type="Pfam" id="PF12802">
    <property type="entry name" value="MarR_2"/>
    <property type="match status" value="1"/>
</dbReference>
<dbReference type="SUPFAM" id="SSF46785">
    <property type="entry name" value="Winged helix' DNA-binding domain"/>
    <property type="match status" value="1"/>
</dbReference>
<name>A0ABZ2W2S2_9GAMM</name>
<dbReference type="InterPro" id="IPR036390">
    <property type="entry name" value="WH_DNA-bd_sf"/>
</dbReference>
<protein>
    <submittedName>
        <fullName evidence="2">MarR family transcriptional regulator</fullName>
    </submittedName>
</protein>
<sequence>MAASDQRLYFLLQLAAHRLKKRADAALADAADLSTAQAAALSIIANRGPVSQRFVADQLAQRESAVMTMTNRLLRADYITKSRSETDARVWELSVTDRGLKALDKMQEPFSAINGLIDSRLGADEVDRLAAGLKKLLKALDV</sequence>
<evidence type="ECO:0000313" key="3">
    <source>
        <dbReference type="Proteomes" id="UP001475781"/>
    </source>
</evidence>
<dbReference type="EMBL" id="CP101118">
    <property type="protein sequence ID" value="WZF89048.1"/>
    <property type="molecule type" value="Genomic_DNA"/>
</dbReference>
<dbReference type="Proteomes" id="UP001475781">
    <property type="component" value="Chromosome"/>
</dbReference>
<evidence type="ECO:0000259" key="1">
    <source>
        <dbReference type="PROSITE" id="PS50995"/>
    </source>
</evidence>
<dbReference type="Gene3D" id="1.10.10.10">
    <property type="entry name" value="Winged helix-like DNA-binding domain superfamily/Winged helix DNA-binding domain"/>
    <property type="match status" value="1"/>
</dbReference>
<dbReference type="InterPro" id="IPR036388">
    <property type="entry name" value="WH-like_DNA-bd_sf"/>
</dbReference>
<keyword evidence="3" id="KW-1185">Reference proteome</keyword>
<organism evidence="2 3">
    <name type="scientific">Marinobacter metalliresistant</name>
    <dbReference type="NCBI Taxonomy" id="2961995"/>
    <lineage>
        <taxon>Bacteria</taxon>
        <taxon>Pseudomonadati</taxon>
        <taxon>Pseudomonadota</taxon>
        <taxon>Gammaproteobacteria</taxon>
        <taxon>Pseudomonadales</taxon>
        <taxon>Marinobacteraceae</taxon>
        <taxon>Marinobacter</taxon>
    </lineage>
</organism>
<dbReference type="PROSITE" id="PS50995">
    <property type="entry name" value="HTH_MARR_2"/>
    <property type="match status" value="1"/>
</dbReference>
<dbReference type="PANTHER" id="PTHR33164:SF43">
    <property type="entry name" value="HTH-TYPE TRANSCRIPTIONAL REPRESSOR YETL"/>
    <property type="match status" value="1"/>
</dbReference>
<accession>A0ABZ2W2S2</accession>
<reference evidence="2 3" key="1">
    <citation type="submission" date="2022-07" db="EMBL/GenBank/DDBJ databases">
        <title>A copper resistant bacterium isolated from sediment samples of deep sea hydrothermal areas.</title>
        <authorList>
            <person name="Zeng X."/>
        </authorList>
    </citation>
    <scope>NUCLEOTIDE SEQUENCE [LARGE SCALE GENOMIC DNA]</scope>
    <source>
        <strain evidence="3">CuT 6</strain>
    </source>
</reference>